<keyword evidence="2" id="KW-1185">Reference proteome</keyword>
<dbReference type="EMBL" id="CP012040">
    <property type="protein sequence ID" value="AKP52677.1"/>
    <property type="molecule type" value="Genomic_DNA"/>
</dbReference>
<dbReference type="RefSeq" id="WP_048642868.1">
    <property type="nucleotide sequence ID" value="NZ_CAXBGM010000064.1"/>
</dbReference>
<dbReference type="AlphaFoldDB" id="A0A0H4PWB9"/>
<dbReference type="PATRIC" id="fig|320787.5.peg.3587"/>
<proteinExistence type="predicted"/>
<accession>A0A0H4PWB9</accession>
<sequence>MKNLTIPFFSVFVFAICLGIISCSNPSSKSAESVEEEAVKEVKERASPLKSSSGLVKGKEITVQYGAPSVKGRVIWGDLVPYGEVWRTGANEATNVNFASDVLVEGEMVKAGKYSLFTIPRENEPWTVILNADWDLEHGHFQYNEENDVLRVAVNPTFGSSNQESLTIEVVSEGLEIKWEKAKVLVNIE</sequence>
<dbReference type="PROSITE" id="PS51257">
    <property type="entry name" value="PROKAR_LIPOPROTEIN"/>
    <property type="match status" value="1"/>
</dbReference>
<evidence type="ECO:0000313" key="2">
    <source>
        <dbReference type="Proteomes" id="UP000036520"/>
    </source>
</evidence>
<evidence type="ECO:0000313" key="1">
    <source>
        <dbReference type="EMBL" id="AKP52677.1"/>
    </source>
</evidence>
<dbReference type="OrthoDB" id="978542at2"/>
<dbReference type="InterPro" id="IPR021314">
    <property type="entry name" value="DUF2911"/>
</dbReference>
<protein>
    <recommendedName>
        <fullName evidence="3">DUF2911 domain-containing protein</fullName>
    </recommendedName>
</protein>
<dbReference type="Pfam" id="PF11138">
    <property type="entry name" value="DUF2911"/>
    <property type="match status" value="1"/>
</dbReference>
<dbReference type="KEGG" id="camu:CA2015_3285"/>
<dbReference type="Proteomes" id="UP000036520">
    <property type="component" value="Chromosome"/>
</dbReference>
<evidence type="ECO:0008006" key="3">
    <source>
        <dbReference type="Google" id="ProtNLM"/>
    </source>
</evidence>
<name>A0A0H4PWB9_9BACT</name>
<dbReference type="STRING" id="320787.CA2015_3285"/>
<organism evidence="1 2">
    <name type="scientific">Cyclobacterium amurskyense</name>
    <dbReference type="NCBI Taxonomy" id="320787"/>
    <lineage>
        <taxon>Bacteria</taxon>
        <taxon>Pseudomonadati</taxon>
        <taxon>Bacteroidota</taxon>
        <taxon>Cytophagia</taxon>
        <taxon>Cytophagales</taxon>
        <taxon>Cyclobacteriaceae</taxon>
        <taxon>Cyclobacterium</taxon>
    </lineage>
</organism>
<gene>
    <name evidence="1" type="ORF">CA2015_3285</name>
</gene>
<reference evidence="1 2" key="1">
    <citation type="submission" date="2015-07" db="EMBL/GenBank/DDBJ databases">
        <authorList>
            <person name="Kim K.M."/>
        </authorList>
    </citation>
    <scope>NUCLEOTIDE SEQUENCE [LARGE SCALE GENOMIC DNA]</scope>
    <source>
        <strain evidence="1 2">KCTC 12363</strain>
    </source>
</reference>